<evidence type="ECO:0000256" key="6">
    <source>
        <dbReference type="ARBA" id="ARBA00022741"/>
    </source>
</evidence>
<dbReference type="GO" id="GO:0016887">
    <property type="term" value="F:ATP hydrolysis activity"/>
    <property type="evidence" value="ECO:0007669"/>
    <property type="project" value="InterPro"/>
</dbReference>
<feature type="domain" description="ABC transporter" evidence="10">
    <location>
        <begin position="261"/>
        <end position="506"/>
    </location>
</feature>
<dbReference type="InterPro" id="IPR050107">
    <property type="entry name" value="ABC_carbohydrate_import_ATPase"/>
</dbReference>
<dbReference type="GO" id="GO:0005886">
    <property type="term" value="C:plasma membrane"/>
    <property type="evidence" value="ECO:0007669"/>
    <property type="project" value="UniProtKB-SubCell"/>
</dbReference>
<dbReference type="PANTHER" id="PTHR43790">
    <property type="entry name" value="CARBOHYDRATE TRANSPORT ATP-BINDING PROTEIN MG119-RELATED"/>
    <property type="match status" value="1"/>
</dbReference>
<protein>
    <submittedName>
        <fullName evidence="11">Xylose ABC transporter ATP-binding protein</fullName>
    </submittedName>
</protein>
<keyword evidence="8" id="KW-1278">Translocase</keyword>
<evidence type="ECO:0000256" key="2">
    <source>
        <dbReference type="ARBA" id="ARBA00022448"/>
    </source>
</evidence>
<dbReference type="RefSeq" id="WP_338537209.1">
    <property type="nucleotide sequence ID" value="NZ_AP028654.1"/>
</dbReference>
<keyword evidence="7 11" id="KW-0067">ATP-binding</keyword>
<keyword evidence="12" id="KW-1185">Reference proteome</keyword>
<evidence type="ECO:0000256" key="3">
    <source>
        <dbReference type="ARBA" id="ARBA00022475"/>
    </source>
</evidence>
<dbReference type="AlphaFoldDB" id="A0AAU9ENM1"/>
<dbReference type="FunFam" id="3.40.50.300:FF:000127">
    <property type="entry name" value="Ribose import ATP-binding protein RbsA"/>
    <property type="match status" value="1"/>
</dbReference>
<keyword evidence="4" id="KW-0762">Sugar transport</keyword>
<reference evidence="11 12" key="1">
    <citation type="submission" date="2023-08" db="EMBL/GenBank/DDBJ databases">
        <title>Helicovermis profunda gen. nov., sp. nov., a novel mesophilic, fermentative bacterium within the Bacillota from a deep-sea hydrothermal vent chimney.</title>
        <authorList>
            <person name="Miyazaki U."/>
            <person name="Mizutani D."/>
            <person name="Hashimoto Y."/>
            <person name="Tame A."/>
            <person name="Sawayama S."/>
            <person name="Miyazaki J."/>
            <person name="Takai K."/>
            <person name="Nakagawa S."/>
        </authorList>
    </citation>
    <scope>NUCLEOTIDE SEQUENCE [LARGE SCALE GENOMIC DNA]</scope>
    <source>
        <strain evidence="11 12">S502</strain>
    </source>
</reference>
<dbReference type="EMBL" id="AP028654">
    <property type="protein sequence ID" value="BEP28911.1"/>
    <property type="molecule type" value="Genomic_DNA"/>
</dbReference>
<name>A0AAU9ENM1_9FIRM</name>
<keyword evidence="5" id="KW-0677">Repeat</keyword>
<dbReference type="CDD" id="cd03216">
    <property type="entry name" value="ABC_Carb_Monos_I"/>
    <property type="match status" value="1"/>
</dbReference>
<evidence type="ECO:0000256" key="9">
    <source>
        <dbReference type="ARBA" id="ARBA00023136"/>
    </source>
</evidence>
<keyword evidence="3" id="KW-1003">Cell membrane</keyword>
<dbReference type="PROSITE" id="PS50893">
    <property type="entry name" value="ABC_TRANSPORTER_2"/>
    <property type="match status" value="2"/>
</dbReference>
<evidence type="ECO:0000313" key="11">
    <source>
        <dbReference type="EMBL" id="BEP28911.1"/>
    </source>
</evidence>
<dbReference type="PANTHER" id="PTHR43790:SF1">
    <property type="entry name" value="XYLOSE IMPORT ATP-BINDING PROTEIN XYLG"/>
    <property type="match status" value="1"/>
</dbReference>
<dbReference type="SUPFAM" id="SSF52540">
    <property type="entry name" value="P-loop containing nucleoside triphosphate hydrolases"/>
    <property type="match status" value="2"/>
</dbReference>
<proteinExistence type="predicted"/>
<keyword evidence="2" id="KW-0813">Transport</keyword>
<dbReference type="InterPro" id="IPR017871">
    <property type="entry name" value="ABC_transporter-like_CS"/>
</dbReference>
<keyword evidence="9" id="KW-0472">Membrane</keyword>
<dbReference type="GO" id="GO:0005524">
    <property type="term" value="F:ATP binding"/>
    <property type="evidence" value="ECO:0007669"/>
    <property type="project" value="UniProtKB-KW"/>
</dbReference>
<feature type="domain" description="ABC transporter" evidence="10">
    <location>
        <begin position="6"/>
        <end position="244"/>
    </location>
</feature>
<keyword evidence="6" id="KW-0547">Nucleotide-binding</keyword>
<comment type="subcellular location">
    <subcellularLocation>
        <location evidence="1">Cell membrane</location>
        <topology evidence="1">Peripheral membrane protein</topology>
    </subcellularLocation>
</comment>
<dbReference type="Pfam" id="PF00005">
    <property type="entry name" value="ABC_tran"/>
    <property type="match status" value="2"/>
</dbReference>
<evidence type="ECO:0000256" key="1">
    <source>
        <dbReference type="ARBA" id="ARBA00004202"/>
    </source>
</evidence>
<dbReference type="NCBIfam" id="NF010069">
    <property type="entry name" value="PRK13549.1"/>
    <property type="match status" value="1"/>
</dbReference>
<dbReference type="KEGG" id="hprf:HLPR_12420"/>
<accession>A0AAU9ENM1</accession>
<dbReference type="PROSITE" id="PS00211">
    <property type="entry name" value="ABC_TRANSPORTER_1"/>
    <property type="match status" value="1"/>
</dbReference>
<evidence type="ECO:0000256" key="7">
    <source>
        <dbReference type="ARBA" id="ARBA00022840"/>
    </source>
</evidence>
<dbReference type="CDD" id="cd03215">
    <property type="entry name" value="ABC_Carb_Monos_II"/>
    <property type="match status" value="1"/>
</dbReference>
<organism evidence="11 12">
    <name type="scientific">Helicovermis profundi</name>
    <dbReference type="NCBI Taxonomy" id="3065157"/>
    <lineage>
        <taxon>Bacteria</taxon>
        <taxon>Bacillati</taxon>
        <taxon>Bacillota</taxon>
        <taxon>Clostridia</taxon>
        <taxon>Helicovermis</taxon>
    </lineage>
</organism>
<evidence type="ECO:0000259" key="10">
    <source>
        <dbReference type="PROSITE" id="PS50893"/>
    </source>
</evidence>
<dbReference type="Gene3D" id="3.40.50.300">
    <property type="entry name" value="P-loop containing nucleotide triphosphate hydrolases"/>
    <property type="match status" value="2"/>
</dbReference>
<evidence type="ECO:0000256" key="4">
    <source>
        <dbReference type="ARBA" id="ARBA00022597"/>
    </source>
</evidence>
<dbReference type="Proteomes" id="UP001321786">
    <property type="component" value="Chromosome"/>
</dbReference>
<sequence length="506" mass="56263">MSDYILEMKDIVKEFPGVKALDKVSFNVKKGEIHALVGENGAGKSTLMKVLSGVYSHEEFTGDIILNGKKVLFNSIKDSENANIAIIYQELALVPQMTVGENIYLNHEPLFMKGVIDHEKLYFESQKLLEKIKLDINPRMKVNMFGVGIQQLIEIAKALSKDADVLILDEPTAALTEGEVEILFRILKDLKEKGVTCIIITHKLNEVFALADNVTVLRDGKTISTNSICDLDENKIISMMVGRELSDLFPKEEHTAGQVVMKVQNFSVYDTEIQGRKLVDNISFEIKKGEILGISGLMGAGRTELVMGLFGAADGKIDGKVFIEGKEVKIKSPHDAIKNKLALVTEDRKGNGLVLEKSIMVNTTLASLDRISKGQILNVNEEIKFTEKYVRELKTKTPSIEQLVKNLSGGNQQKVVIAKWLMTEPKILFLDEPTRGIDVGAKFEIYMIMNELVKKGVSVVMISSELPEILGMSDRILVMREGKFVSEKMYEEASQENIMFAATGGK</sequence>
<dbReference type="InterPro" id="IPR027417">
    <property type="entry name" value="P-loop_NTPase"/>
</dbReference>
<gene>
    <name evidence="11" type="ORF">HLPR_12420</name>
</gene>
<evidence type="ECO:0000256" key="5">
    <source>
        <dbReference type="ARBA" id="ARBA00022737"/>
    </source>
</evidence>
<evidence type="ECO:0000313" key="12">
    <source>
        <dbReference type="Proteomes" id="UP001321786"/>
    </source>
</evidence>
<dbReference type="InterPro" id="IPR003593">
    <property type="entry name" value="AAA+_ATPase"/>
</dbReference>
<evidence type="ECO:0000256" key="8">
    <source>
        <dbReference type="ARBA" id="ARBA00022967"/>
    </source>
</evidence>
<dbReference type="InterPro" id="IPR003439">
    <property type="entry name" value="ABC_transporter-like_ATP-bd"/>
</dbReference>
<dbReference type="SMART" id="SM00382">
    <property type="entry name" value="AAA"/>
    <property type="match status" value="2"/>
</dbReference>